<sequence length="153" mass="17250">MDMDRTIHEQVVEDLYAEALMLADDARAAFDLRDEASRGNSPDHVRIALSVEGLRTTTRVMHVLAWLLNQRAYQSGELSKTQLRRHGTLGAERPSDPANMELLEPATRMLIRETERLHARVARLDEEIRAQDENGSEAVSAMQDRIAQAFGRG</sequence>
<dbReference type="Pfam" id="PF07323">
    <property type="entry name" value="DUF1465"/>
    <property type="match status" value="1"/>
</dbReference>
<name>A0A9Q3RYR0_9SPHN</name>
<proteinExistence type="predicted"/>
<reference evidence="1" key="1">
    <citation type="submission" date="2021-06" db="EMBL/GenBank/DDBJ databases">
        <title>50 bacteria genomes isolated from Dapeng, Shenzhen, China.</title>
        <authorList>
            <person name="Zheng W."/>
            <person name="Yu S."/>
            <person name="Huang Y."/>
        </authorList>
    </citation>
    <scope>NUCLEOTIDE SEQUENCE</scope>
    <source>
        <strain evidence="1">DP4N28-2</strain>
    </source>
</reference>
<dbReference type="AlphaFoldDB" id="A0A9Q3RYR0"/>
<dbReference type="InterPro" id="IPR038301">
    <property type="entry name" value="AraC-like_sf"/>
</dbReference>
<gene>
    <name evidence="1" type="ORF">KUV31_01335</name>
</gene>
<evidence type="ECO:0000313" key="1">
    <source>
        <dbReference type="EMBL" id="MBY6216980.1"/>
    </source>
</evidence>
<evidence type="ECO:0000313" key="2">
    <source>
        <dbReference type="Proteomes" id="UP000824927"/>
    </source>
</evidence>
<protein>
    <submittedName>
        <fullName evidence="1">DUF1465 family protein</fullName>
    </submittedName>
</protein>
<dbReference type="Proteomes" id="UP000824927">
    <property type="component" value="Unassembled WGS sequence"/>
</dbReference>
<dbReference type="InterPro" id="IPR010848">
    <property type="entry name" value="DUF1465"/>
</dbReference>
<dbReference type="EMBL" id="JAHVKP010000001">
    <property type="protein sequence ID" value="MBY6216980.1"/>
    <property type="molecule type" value="Genomic_DNA"/>
</dbReference>
<accession>A0A9Q3RYR0</accession>
<dbReference type="Gene3D" id="1.10.8.930">
    <property type="entry name" value="Protein of unknown function DUF1465"/>
    <property type="match status" value="1"/>
</dbReference>
<comment type="caution">
    <text evidence="1">The sequence shown here is derived from an EMBL/GenBank/DDBJ whole genome shotgun (WGS) entry which is preliminary data.</text>
</comment>
<organism evidence="1 2">
    <name type="scientific">Qipengyuania aquimaris</name>
    <dbReference type="NCBI Taxonomy" id="255984"/>
    <lineage>
        <taxon>Bacteria</taxon>
        <taxon>Pseudomonadati</taxon>
        <taxon>Pseudomonadota</taxon>
        <taxon>Alphaproteobacteria</taxon>
        <taxon>Sphingomonadales</taxon>
        <taxon>Erythrobacteraceae</taxon>
        <taxon>Qipengyuania</taxon>
    </lineage>
</organism>